<evidence type="ECO:0000313" key="1">
    <source>
        <dbReference type="EMBL" id="GFR29351.1"/>
    </source>
</evidence>
<dbReference type="Proteomes" id="UP000887116">
    <property type="component" value="Unassembled WGS sequence"/>
</dbReference>
<protein>
    <submittedName>
        <fullName evidence="1">Uncharacterized protein</fullName>
    </submittedName>
</protein>
<accession>A0A8X6M089</accession>
<sequence>MSCVAHSFLVLRYALPEMEQKWQFLCRGEKVPPASLAMENPVSMYGAPLSQGKQARSFMGERDFAVSFSGTILNELNWQFEDVLKTRWDDLRTGAPGSLKTSKALDY</sequence>
<dbReference type="OrthoDB" id="10273643at2759"/>
<evidence type="ECO:0000313" key="2">
    <source>
        <dbReference type="Proteomes" id="UP000887116"/>
    </source>
</evidence>
<organism evidence="1 2">
    <name type="scientific">Trichonephila clavata</name>
    <name type="common">Joro spider</name>
    <name type="synonym">Nephila clavata</name>
    <dbReference type="NCBI Taxonomy" id="2740835"/>
    <lineage>
        <taxon>Eukaryota</taxon>
        <taxon>Metazoa</taxon>
        <taxon>Ecdysozoa</taxon>
        <taxon>Arthropoda</taxon>
        <taxon>Chelicerata</taxon>
        <taxon>Arachnida</taxon>
        <taxon>Araneae</taxon>
        <taxon>Araneomorphae</taxon>
        <taxon>Entelegynae</taxon>
        <taxon>Araneoidea</taxon>
        <taxon>Nephilidae</taxon>
        <taxon>Trichonephila</taxon>
    </lineage>
</organism>
<gene>
    <name evidence="1" type="ORF">TNCT_732371</name>
</gene>
<keyword evidence="2" id="KW-1185">Reference proteome</keyword>
<dbReference type="EMBL" id="BMAO01009209">
    <property type="protein sequence ID" value="GFR29351.1"/>
    <property type="molecule type" value="Genomic_DNA"/>
</dbReference>
<dbReference type="AlphaFoldDB" id="A0A8X6M089"/>
<comment type="caution">
    <text evidence="1">The sequence shown here is derived from an EMBL/GenBank/DDBJ whole genome shotgun (WGS) entry which is preliminary data.</text>
</comment>
<name>A0A8X6M089_TRICU</name>
<reference evidence="1" key="1">
    <citation type="submission" date="2020-07" db="EMBL/GenBank/DDBJ databases">
        <title>Multicomponent nature underlies the extraordinary mechanical properties of spider dragline silk.</title>
        <authorList>
            <person name="Kono N."/>
            <person name="Nakamura H."/>
            <person name="Mori M."/>
            <person name="Yoshida Y."/>
            <person name="Ohtoshi R."/>
            <person name="Malay A.D."/>
            <person name="Moran D.A.P."/>
            <person name="Tomita M."/>
            <person name="Numata K."/>
            <person name="Arakawa K."/>
        </authorList>
    </citation>
    <scope>NUCLEOTIDE SEQUENCE</scope>
</reference>
<proteinExistence type="predicted"/>